<keyword evidence="2" id="KW-1185">Reference proteome</keyword>
<name>A0A375AB05_9GAMM</name>
<dbReference type="KEGG" id="daq:DAQ1742_02404"/>
<dbReference type="AlphaFoldDB" id="A0A375AB05"/>
<accession>A0A375AB05</accession>
<organism evidence="1 2">
    <name type="scientific">Dickeya aquatica</name>
    <dbReference type="NCBI Taxonomy" id="1401087"/>
    <lineage>
        <taxon>Bacteria</taxon>
        <taxon>Pseudomonadati</taxon>
        <taxon>Pseudomonadota</taxon>
        <taxon>Gammaproteobacteria</taxon>
        <taxon>Enterobacterales</taxon>
        <taxon>Pectobacteriaceae</taxon>
        <taxon>Dickeya</taxon>
    </lineage>
</organism>
<sequence>MSKLHQNDTACGQPVSSYWFKYCLNIIRMMMNSIGSIAGKA</sequence>
<gene>
    <name evidence="1" type="ORF">DAQ1742_02404</name>
</gene>
<dbReference type="Proteomes" id="UP000294820">
    <property type="component" value="Chromosome 1"/>
</dbReference>
<protein>
    <submittedName>
        <fullName evidence="1">Uncharacterized protein</fullName>
    </submittedName>
</protein>
<reference evidence="1 2" key="1">
    <citation type="submission" date="2016-09" db="EMBL/GenBank/DDBJ databases">
        <authorList>
            <person name="Reverchon S."/>
            <person name="Nasser W."/>
            <person name="Leonard S."/>
            <person name="Brochier C."/>
            <person name="Duprey A."/>
        </authorList>
    </citation>
    <scope>NUCLEOTIDE SEQUENCE [LARGE SCALE GENOMIC DNA]</scope>
    <source>
        <strain evidence="1 2">174/2</strain>
    </source>
</reference>
<evidence type="ECO:0000313" key="1">
    <source>
        <dbReference type="EMBL" id="SLM63292.1"/>
    </source>
</evidence>
<dbReference type="EMBL" id="LT615367">
    <property type="protein sequence ID" value="SLM63292.1"/>
    <property type="molecule type" value="Genomic_DNA"/>
</dbReference>
<evidence type="ECO:0000313" key="2">
    <source>
        <dbReference type="Proteomes" id="UP000294820"/>
    </source>
</evidence>
<proteinExistence type="predicted"/>